<protein>
    <recommendedName>
        <fullName evidence="3">Carboxypeptidase regulatory-like domain-containing protein</fullName>
    </recommendedName>
</protein>
<name>A0A372NZH9_9SPHI</name>
<keyword evidence="2" id="KW-1185">Reference proteome</keyword>
<dbReference type="RefSeq" id="WP_117390884.1">
    <property type="nucleotide sequence ID" value="NZ_QWDC01000001.1"/>
</dbReference>
<evidence type="ECO:0008006" key="3">
    <source>
        <dbReference type="Google" id="ProtNLM"/>
    </source>
</evidence>
<evidence type="ECO:0000313" key="1">
    <source>
        <dbReference type="EMBL" id="RFZ95321.1"/>
    </source>
</evidence>
<organism evidence="1 2">
    <name type="scientific">Mucilaginibacter conchicola</name>
    <dbReference type="NCBI Taxonomy" id="2303333"/>
    <lineage>
        <taxon>Bacteria</taxon>
        <taxon>Pseudomonadati</taxon>
        <taxon>Bacteroidota</taxon>
        <taxon>Sphingobacteriia</taxon>
        <taxon>Sphingobacteriales</taxon>
        <taxon>Sphingobacteriaceae</taxon>
        <taxon>Mucilaginibacter</taxon>
    </lineage>
</organism>
<reference evidence="1 2" key="1">
    <citation type="submission" date="2018-08" db="EMBL/GenBank/DDBJ databases">
        <title>Mucilaginibacter sp. MYSH2.</title>
        <authorList>
            <person name="Seo T."/>
        </authorList>
    </citation>
    <scope>NUCLEOTIDE SEQUENCE [LARGE SCALE GENOMIC DNA]</scope>
    <source>
        <strain evidence="1 2">MYSH2</strain>
    </source>
</reference>
<dbReference type="OrthoDB" id="7432683at2"/>
<proteinExistence type="predicted"/>
<accession>A0A372NZH9</accession>
<dbReference type="AlphaFoldDB" id="A0A372NZH9"/>
<comment type="caution">
    <text evidence="1">The sequence shown here is derived from an EMBL/GenBank/DDBJ whole genome shotgun (WGS) entry which is preliminary data.</text>
</comment>
<dbReference type="EMBL" id="QWDC01000001">
    <property type="protein sequence ID" value="RFZ95321.1"/>
    <property type="molecule type" value="Genomic_DNA"/>
</dbReference>
<dbReference type="Proteomes" id="UP000264217">
    <property type="component" value="Unassembled WGS sequence"/>
</dbReference>
<sequence length="264" mass="29887">MRKIERIDIPEPCSVQWDNMQPMGEGRFCSNCSKTVIDFTMMPNNEIIEYLSRHQRVCGKLYEYQLSRLNQSLLTDRRNSSSWRKIIAAACIAGLVSVVNIKASAVVPTEQLTFHQKKSEEQATDSTTIKLKGRLIDKITCLPIEKAYVSTDKKGHPIKTNKHGEFALKAPRDARYFFVYRAKGKDLTGAYSISADSMFHELIVPLAGIEPQSNDRVRMGEIRTKPGQKFDKTIRIRSAKEIGKLGGFDEVQTKPDSTTTNNLR</sequence>
<gene>
    <name evidence="1" type="ORF">D0C36_07270</name>
</gene>
<evidence type="ECO:0000313" key="2">
    <source>
        <dbReference type="Proteomes" id="UP000264217"/>
    </source>
</evidence>